<feature type="transmembrane region" description="Helical" evidence="1">
    <location>
        <begin position="59"/>
        <end position="77"/>
    </location>
</feature>
<dbReference type="EMBL" id="RBZN01000012">
    <property type="protein sequence ID" value="RKQ17806.1"/>
    <property type="molecule type" value="Genomic_DNA"/>
</dbReference>
<evidence type="ECO:0000256" key="1">
    <source>
        <dbReference type="SAM" id="Phobius"/>
    </source>
</evidence>
<feature type="transmembrane region" description="Helical" evidence="1">
    <location>
        <begin position="114"/>
        <end position="134"/>
    </location>
</feature>
<dbReference type="RefSeq" id="WP_121214076.1">
    <property type="nucleotide sequence ID" value="NZ_JAMYWW010000001.1"/>
</dbReference>
<gene>
    <name evidence="2" type="ORF">D8M03_07045</name>
</gene>
<evidence type="ECO:0000313" key="2">
    <source>
        <dbReference type="EMBL" id="RKQ17806.1"/>
    </source>
</evidence>
<proteinExistence type="predicted"/>
<sequence>MDIETLMWLFVIAFIFHDFEEIIMVESWIKNNSSKIYKVLPKRLADQVMKQFTMTTAQFAVAVLIMFLFVASSTFIAVQFNNLYMFIIMTLVFFLHSFMHIGQSIILRSITPGVVTSIVILIPYSIILYCKLFSNQLINWKTIFICLPFTILIAPILLFAHWLGKKVI</sequence>
<keyword evidence="3" id="KW-1185">Reference proteome</keyword>
<dbReference type="AlphaFoldDB" id="A0A494Z5I0"/>
<reference evidence="2 3" key="1">
    <citation type="journal article" date="2016" name="Antonie Van Leeuwenhoek">
        <title>Lysinibacillus endophyticus sp. nov., an indole-3-acetic acid producing endophytic bacterium isolated from corn root (Zea mays cv. Xinken-5).</title>
        <authorList>
            <person name="Yu J."/>
            <person name="Guan X."/>
            <person name="Liu C."/>
            <person name="Xiang W."/>
            <person name="Yu Z."/>
            <person name="Liu X."/>
            <person name="Wang G."/>
        </authorList>
    </citation>
    <scope>NUCLEOTIDE SEQUENCE [LARGE SCALE GENOMIC DNA]</scope>
    <source>
        <strain evidence="2 3">DSM 100506</strain>
    </source>
</reference>
<dbReference type="InterPro" id="IPR025671">
    <property type="entry name" value="HXXEE"/>
</dbReference>
<feature type="transmembrane region" description="Helical" evidence="1">
    <location>
        <begin position="83"/>
        <end position="102"/>
    </location>
</feature>
<feature type="transmembrane region" description="Helical" evidence="1">
    <location>
        <begin position="140"/>
        <end position="163"/>
    </location>
</feature>
<organism evidence="2 3">
    <name type="scientific">Ureibacillus endophyticus</name>
    <dbReference type="NCBI Taxonomy" id="1978490"/>
    <lineage>
        <taxon>Bacteria</taxon>
        <taxon>Bacillati</taxon>
        <taxon>Bacillota</taxon>
        <taxon>Bacilli</taxon>
        <taxon>Bacillales</taxon>
        <taxon>Caryophanaceae</taxon>
        <taxon>Ureibacillus</taxon>
    </lineage>
</organism>
<keyword evidence="1" id="KW-1133">Transmembrane helix</keyword>
<protein>
    <submittedName>
        <fullName evidence="2">HXXEE domain-containing protein</fullName>
    </submittedName>
</protein>
<keyword evidence="1" id="KW-0472">Membrane</keyword>
<comment type="caution">
    <text evidence="2">The sequence shown here is derived from an EMBL/GenBank/DDBJ whole genome shotgun (WGS) entry which is preliminary data.</text>
</comment>
<name>A0A494Z5I0_9BACL</name>
<keyword evidence="1" id="KW-0812">Transmembrane</keyword>
<accession>A0A494Z5I0</accession>
<evidence type="ECO:0000313" key="3">
    <source>
        <dbReference type="Proteomes" id="UP000272238"/>
    </source>
</evidence>
<dbReference type="OrthoDB" id="5195477at2"/>
<dbReference type="Pfam" id="PF13787">
    <property type="entry name" value="HXXEE"/>
    <property type="match status" value="1"/>
</dbReference>
<dbReference type="Proteomes" id="UP000272238">
    <property type="component" value="Unassembled WGS sequence"/>
</dbReference>